<dbReference type="GO" id="GO:0043565">
    <property type="term" value="F:sequence-specific DNA binding"/>
    <property type="evidence" value="ECO:0007669"/>
    <property type="project" value="InterPro"/>
</dbReference>
<proteinExistence type="predicted"/>
<dbReference type="InterPro" id="IPR053142">
    <property type="entry name" value="PchR_regulatory_protein"/>
</dbReference>
<keyword evidence="1" id="KW-0805">Transcription regulation</keyword>
<gene>
    <name evidence="5" type="ORF">EI427_19310</name>
</gene>
<dbReference type="EMBL" id="CP034562">
    <property type="protein sequence ID" value="AZQ64281.1"/>
    <property type="molecule type" value="Genomic_DNA"/>
</dbReference>
<dbReference type="Gene3D" id="1.10.10.60">
    <property type="entry name" value="Homeodomain-like"/>
    <property type="match status" value="1"/>
</dbReference>
<dbReference type="PANTHER" id="PTHR47893:SF1">
    <property type="entry name" value="REGULATORY PROTEIN PCHR"/>
    <property type="match status" value="1"/>
</dbReference>
<evidence type="ECO:0000256" key="2">
    <source>
        <dbReference type="ARBA" id="ARBA00023125"/>
    </source>
</evidence>
<evidence type="ECO:0000256" key="1">
    <source>
        <dbReference type="ARBA" id="ARBA00023015"/>
    </source>
</evidence>
<organism evidence="5 6">
    <name type="scientific">Flammeovirga pectinis</name>
    <dbReference type="NCBI Taxonomy" id="2494373"/>
    <lineage>
        <taxon>Bacteria</taxon>
        <taxon>Pseudomonadati</taxon>
        <taxon>Bacteroidota</taxon>
        <taxon>Cytophagia</taxon>
        <taxon>Cytophagales</taxon>
        <taxon>Flammeovirgaceae</taxon>
        <taxon>Flammeovirga</taxon>
    </lineage>
</organism>
<dbReference type="PRINTS" id="PR00032">
    <property type="entry name" value="HTHARAC"/>
</dbReference>
<dbReference type="SMART" id="SM00342">
    <property type="entry name" value="HTH_ARAC"/>
    <property type="match status" value="1"/>
</dbReference>
<dbReference type="GO" id="GO:0003700">
    <property type="term" value="F:DNA-binding transcription factor activity"/>
    <property type="evidence" value="ECO:0007669"/>
    <property type="project" value="InterPro"/>
</dbReference>
<dbReference type="InterPro" id="IPR020449">
    <property type="entry name" value="Tscrpt_reg_AraC-type_HTH"/>
</dbReference>
<reference evidence="5 6" key="1">
    <citation type="submission" date="2018-12" db="EMBL/GenBank/DDBJ databases">
        <title>Flammeovirga pectinis sp. nov., isolated from the gut of the Korean scallop, Patinopecten yessoensis.</title>
        <authorList>
            <person name="Bae J.-W."/>
            <person name="Jeong Y.-S."/>
            <person name="Kang W."/>
        </authorList>
    </citation>
    <scope>NUCLEOTIDE SEQUENCE [LARGE SCALE GENOMIC DNA]</scope>
    <source>
        <strain evidence="5 6">L12M1</strain>
    </source>
</reference>
<dbReference type="PANTHER" id="PTHR47893">
    <property type="entry name" value="REGULATORY PROTEIN PCHR"/>
    <property type="match status" value="1"/>
</dbReference>
<dbReference type="SUPFAM" id="SSF46689">
    <property type="entry name" value="Homeodomain-like"/>
    <property type="match status" value="1"/>
</dbReference>
<evidence type="ECO:0000313" key="6">
    <source>
        <dbReference type="Proteomes" id="UP000267268"/>
    </source>
</evidence>
<feature type="domain" description="HTH araC/xylS-type" evidence="4">
    <location>
        <begin position="226"/>
        <end position="324"/>
    </location>
</feature>
<dbReference type="RefSeq" id="WP_126617813.1">
    <property type="nucleotide sequence ID" value="NZ_CP034562.1"/>
</dbReference>
<evidence type="ECO:0000259" key="4">
    <source>
        <dbReference type="PROSITE" id="PS01124"/>
    </source>
</evidence>
<evidence type="ECO:0000256" key="3">
    <source>
        <dbReference type="ARBA" id="ARBA00023163"/>
    </source>
</evidence>
<dbReference type="KEGG" id="fll:EI427_19310"/>
<evidence type="ECO:0000313" key="5">
    <source>
        <dbReference type="EMBL" id="AZQ64281.1"/>
    </source>
</evidence>
<protein>
    <submittedName>
        <fullName evidence="5">AraC family transcriptional regulator</fullName>
    </submittedName>
</protein>
<dbReference type="OrthoDB" id="635259at2"/>
<sequence length="328" mass="39270">MKKFTSIVTDFNNHKKDIATFFQGKFISDDYIKIESDVAEGFIIFHKLSDNDHFIVFNIQLKDDVEYELDYSNAEHFDRLAAFFNNETYVKSIDEETDQLIQYDGFYTCDKEVRIKGKIKKGDFLQHISFFHTTDIFDNYINEKVRNYYKTQKHFLIYLDNRSELNNFKKTLINIFTYPPEILNKVLKIKLHELKYILLARLFNLDIDKLSTKNTSISNYHLKIIFEIRTSILEDLREKPNVGDFITKYGIHKTLLQSLFQETFGYTIYNFFTAQRMEKTKEALIDKKMSTTEIAYEYGFSDVQHFSKQFKKFFEQTPSNYFKKFNIK</sequence>
<dbReference type="InterPro" id="IPR009057">
    <property type="entry name" value="Homeodomain-like_sf"/>
</dbReference>
<dbReference type="Pfam" id="PF12833">
    <property type="entry name" value="HTH_18"/>
    <property type="match status" value="1"/>
</dbReference>
<dbReference type="PROSITE" id="PS01124">
    <property type="entry name" value="HTH_ARAC_FAMILY_2"/>
    <property type="match status" value="1"/>
</dbReference>
<keyword evidence="3" id="KW-0804">Transcription</keyword>
<accession>A0A3S9P7V9</accession>
<keyword evidence="2" id="KW-0238">DNA-binding</keyword>
<dbReference type="AlphaFoldDB" id="A0A3S9P7V9"/>
<name>A0A3S9P7V9_9BACT</name>
<dbReference type="Proteomes" id="UP000267268">
    <property type="component" value="Chromosome 1"/>
</dbReference>
<keyword evidence="6" id="KW-1185">Reference proteome</keyword>
<dbReference type="InterPro" id="IPR018060">
    <property type="entry name" value="HTH_AraC"/>
</dbReference>